<protein>
    <recommendedName>
        <fullName evidence="3">glutaminase</fullName>
        <ecNumber evidence="3">3.5.1.2</ecNumber>
    </recommendedName>
</protein>
<name>A0ABX1LVJ2_9CYAN</name>
<evidence type="ECO:0000313" key="7">
    <source>
        <dbReference type="Proteomes" id="UP000738376"/>
    </source>
</evidence>
<evidence type="ECO:0000256" key="2">
    <source>
        <dbReference type="ARBA" id="ARBA00011881"/>
    </source>
</evidence>
<dbReference type="PANTHER" id="PTHR12544">
    <property type="entry name" value="GLUTAMINASE"/>
    <property type="match status" value="1"/>
</dbReference>
<evidence type="ECO:0000313" key="6">
    <source>
        <dbReference type="EMBL" id="NMF59278.1"/>
    </source>
</evidence>
<dbReference type="SUPFAM" id="SSF56601">
    <property type="entry name" value="beta-lactamase/transpeptidase-like"/>
    <property type="match status" value="1"/>
</dbReference>
<organism evidence="6 7">
    <name type="scientific">Pseudanabaena yagii GIHE-NHR1</name>
    <dbReference type="NCBI Taxonomy" id="2722753"/>
    <lineage>
        <taxon>Bacteria</taxon>
        <taxon>Bacillati</taxon>
        <taxon>Cyanobacteriota</taxon>
        <taxon>Cyanophyceae</taxon>
        <taxon>Pseudanabaenales</taxon>
        <taxon>Pseudanabaenaceae</taxon>
        <taxon>Pseudanabaena</taxon>
        <taxon>Pseudanabaena yagii</taxon>
    </lineage>
</organism>
<evidence type="ECO:0000256" key="5">
    <source>
        <dbReference type="ARBA" id="ARBA00049534"/>
    </source>
</evidence>
<proteinExistence type="inferred from homology"/>
<dbReference type="Proteomes" id="UP000738376">
    <property type="component" value="Unassembled WGS sequence"/>
</dbReference>
<gene>
    <name evidence="6" type="ORF">HC246_14950</name>
</gene>
<keyword evidence="4" id="KW-0378">Hydrolase</keyword>
<dbReference type="EMBL" id="JAAVJL010000001">
    <property type="protein sequence ID" value="NMF59278.1"/>
    <property type="molecule type" value="Genomic_DNA"/>
</dbReference>
<comment type="similarity">
    <text evidence="1">Belongs to the glutaminase family.</text>
</comment>
<comment type="subunit">
    <text evidence="2">Homotetramer.</text>
</comment>
<comment type="caution">
    <text evidence="6">The sequence shown here is derived from an EMBL/GenBank/DDBJ whole genome shotgun (WGS) entry which is preliminary data.</text>
</comment>
<reference evidence="6 7" key="1">
    <citation type="submission" date="2020-03" db="EMBL/GenBank/DDBJ databases">
        <title>Draft Genome Sequence of 2-Methylisoborneol Producing Pseudanabaena yagii Strain GIHE-NHR1 Isolated from North Han River in South Korea.</title>
        <authorList>
            <person name="Jeong J."/>
        </authorList>
    </citation>
    <scope>NUCLEOTIDE SEQUENCE [LARGE SCALE GENOMIC DNA]</scope>
    <source>
        <strain evidence="6 7">GIHE-NHR1</strain>
    </source>
</reference>
<evidence type="ECO:0000256" key="1">
    <source>
        <dbReference type="ARBA" id="ARBA00011076"/>
    </source>
</evidence>
<dbReference type="PANTHER" id="PTHR12544:SF29">
    <property type="entry name" value="GLUTAMINASE"/>
    <property type="match status" value="1"/>
</dbReference>
<accession>A0ABX1LVJ2</accession>
<dbReference type="RefSeq" id="WP_169364075.1">
    <property type="nucleotide sequence ID" value="NZ_JAAVJL010000001.1"/>
</dbReference>
<dbReference type="InterPro" id="IPR012338">
    <property type="entry name" value="Beta-lactam/transpept-like"/>
</dbReference>
<evidence type="ECO:0000256" key="3">
    <source>
        <dbReference type="ARBA" id="ARBA00012918"/>
    </source>
</evidence>
<comment type="catalytic activity">
    <reaction evidence="5">
        <text>L-glutamine + H2O = L-glutamate + NH4(+)</text>
        <dbReference type="Rhea" id="RHEA:15889"/>
        <dbReference type="ChEBI" id="CHEBI:15377"/>
        <dbReference type="ChEBI" id="CHEBI:28938"/>
        <dbReference type="ChEBI" id="CHEBI:29985"/>
        <dbReference type="ChEBI" id="CHEBI:58359"/>
        <dbReference type="EC" id="3.5.1.2"/>
    </reaction>
</comment>
<sequence length="287" mass="30970">MLDYHLQKLLDSAKKEIFSGKLPNYIPLLAQVNPQAISIAINQLNSDGKFDMTVAGNTQLTFPLMSVIKPFLLLYLLEIKGINEIFGIVDRQSTSVAFNAIPEGKPANPMINSGAIAISSLLPSYEALQIWLNQQSGANLSLDREMLASVRSVANRRNLAIASQLQSLGIIPNPNHALNVYEEICCLRGNVQDLAKIGTLLLNTNINTNKSPNIEIVLEIMTQCGMYGASAEFAQDIGLPSKSSVSGALLSIIPERAAIACYSPALDAIGNSVAGIFLLKNIKSYLL</sequence>
<dbReference type="Pfam" id="PF04960">
    <property type="entry name" value="Glutaminase"/>
    <property type="match status" value="1"/>
</dbReference>
<evidence type="ECO:0000256" key="4">
    <source>
        <dbReference type="ARBA" id="ARBA00022801"/>
    </source>
</evidence>
<keyword evidence="7" id="KW-1185">Reference proteome</keyword>
<dbReference type="EC" id="3.5.1.2" evidence="3"/>
<dbReference type="Gene3D" id="3.40.710.10">
    <property type="entry name" value="DD-peptidase/beta-lactamase superfamily"/>
    <property type="match status" value="1"/>
</dbReference>
<dbReference type="InterPro" id="IPR015868">
    <property type="entry name" value="Glutaminase"/>
</dbReference>